<dbReference type="Proteomes" id="UP001058860">
    <property type="component" value="Chromosome"/>
</dbReference>
<feature type="region of interest" description="Disordered" evidence="1">
    <location>
        <begin position="181"/>
        <end position="202"/>
    </location>
</feature>
<evidence type="ECO:0000256" key="1">
    <source>
        <dbReference type="SAM" id="MobiDB-lite"/>
    </source>
</evidence>
<evidence type="ECO:0000313" key="4">
    <source>
        <dbReference type="Proteomes" id="UP001058860"/>
    </source>
</evidence>
<keyword evidence="2" id="KW-1133">Transmembrane helix</keyword>
<keyword evidence="2" id="KW-0472">Membrane</keyword>
<reference evidence="4" key="1">
    <citation type="submission" date="2021-11" db="EMBL/GenBank/DDBJ databases">
        <title>Cultivation dependent microbiological survey of springs from the worlds oldest radium mine currently devoted to the extraction of radon-saturated water.</title>
        <authorList>
            <person name="Kapinusova G."/>
            <person name="Smrhova T."/>
            <person name="Strejcek M."/>
            <person name="Suman J."/>
            <person name="Jani K."/>
            <person name="Pajer P."/>
            <person name="Uhlik O."/>
        </authorList>
    </citation>
    <scope>NUCLEOTIDE SEQUENCE [LARGE SCALE GENOMIC DNA]</scope>
    <source>
        <strain evidence="4">J379</strain>
    </source>
</reference>
<feature type="transmembrane region" description="Helical" evidence="2">
    <location>
        <begin position="20"/>
        <end position="38"/>
    </location>
</feature>
<protein>
    <submittedName>
        <fullName evidence="3">Uncharacterized protein</fullName>
    </submittedName>
</protein>
<feature type="transmembrane region" description="Helical" evidence="2">
    <location>
        <begin position="50"/>
        <end position="70"/>
    </location>
</feature>
<accession>A0ABY5PJN7</accession>
<evidence type="ECO:0000256" key="2">
    <source>
        <dbReference type="SAM" id="Phobius"/>
    </source>
</evidence>
<evidence type="ECO:0000313" key="3">
    <source>
        <dbReference type="EMBL" id="UUY04898.1"/>
    </source>
</evidence>
<feature type="transmembrane region" description="Helical" evidence="2">
    <location>
        <begin position="90"/>
        <end position="109"/>
    </location>
</feature>
<name>A0ABY5PJN7_9ACTN</name>
<organism evidence="3 4">
    <name type="scientific">Svornostia abyssi</name>
    <dbReference type="NCBI Taxonomy" id="2898438"/>
    <lineage>
        <taxon>Bacteria</taxon>
        <taxon>Bacillati</taxon>
        <taxon>Actinomycetota</taxon>
        <taxon>Thermoleophilia</taxon>
        <taxon>Solirubrobacterales</taxon>
        <taxon>Baekduiaceae</taxon>
        <taxon>Svornostia</taxon>
    </lineage>
</organism>
<dbReference type="EMBL" id="CP088295">
    <property type="protein sequence ID" value="UUY04898.1"/>
    <property type="molecule type" value="Genomic_DNA"/>
</dbReference>
<keyword evidence="4" id="KW-1185">Reference proteome</keyword>
<gene>
    <name evidence="3" type="ORF">LRS13_05055</name>
</gene>
<dbReference type="RefSeq" id="WP_353865376.1">
    <property type="nucleotide sequence ID" value="NZ_CP088295.1"/>
</dbReference>
<proteinExistence type="predicted"/>
<sequence>MATELNDHARRLRWRLRGAWLGPAFVVLTVVDTILIRVQPLAGEGKTDWVAAFLLAGSINLIVVAALGQLGGWWLRRRRPDLPKVVADNYAGTALLFVVTAVFLGFGMAHRSDATYEADAVDKASAAGRDYLMANAPPAYREGAATADLIRIDRDVYRVCANGGDPARSWCVIVTTDADPPGIRRDRNREPNASLDGLREIR</sequence>
<keyword evidence="2" id="KW-0812">Transmembrane</keyword>